<reference evidence="1" key="1">
    <citation type="submission" date="2014-09" db="EMBL/GenBank/DDBJ databases">
        <authorList>
            <person name="Magalhaes I.L.F."/>
            <person name="Oliveira U."/>
            <person name="Santos F.R."/>
            <person name="Vidigal T.H.D.A."/>
            <person name="Brescovit A.D."/>
            <person name="Santos A.J."/>
        </authorList>
    </citation>
    <scope>NUCLEOTIDE SEQUENCE</scope>
    <source>
        <tissue evidence="1">Shoot tissue taken approximately 20 cm above the soil surface</tissue>
    </source>
</reference>
<proteinExistence type="predicted"/>
<evidence type="ECO:0000313" key="1">
    <source>
        <dbReference type="EMBL" id="JAD68393.1"/>
    </source>
</evidence>
<reference evidence="1" key="2">
    <citation type="journal article" date="2015" name="Data Brief">
        <title>Shoot transcriptome of the giant reed, Arundo donax.</title>
        <authorList>
            <person name="Barrero R.A."/>
            <person name="Guerrero F.D."/>
            <person name="Moolhuijzen P."/>
            <person name="Goolsby J.A."/>
            <person name="Tidwell J."/>
            <person name="Bellgard S.E."/>
            <person name="Bellgard M.I."/>
        </authorList>
    </citation>
    <scope>NUCLEOTIDE SEQUENCE</scope>
    <source>
        <tissue evidence="1">Shoot tissue taken approximately 20 cm above the soil surface</tissue>
    </source>
</reference>
<dbReference type="EMBL" id="GBRH01229502">
    <property type="protein sequence ID" value="JAD68393.1"/>
    <property type="molecule type" value="Transcribed_RNA"/>
</dbReference>
<protein>
    <submittedName>
        <fullName evidence="1">Uncharacterized protein</fullName>
    </submittedName>
</protein>
<accession>A0A0A9C1Q5</accession>
<sequence>MITASHLFIVNSSVITTIADRVTSSPLTARQACSICSCV</sequence>
<name>A0A0A9C1Q5_ARUDO</name>
<organism evidence="1">
    <name type="scientific">Arundo donax</name>
    <name type="common">Giant reed</name>
    <name type="synonym">Donax arundinaceus</name>
    <dbReference type="NCBI Taxonomy" id="35708"/>
    <lineage>
        <taxon>Eukaryota</taxon>
        <taxon>Viridiplantae</taxon>
        <taxon>Streptophyta</taxon>
        <taxon>Embryophyta</taxon>
        <taxon>Tracheophyta</taxon>
        <taxon>Spermatophyta</taxon>
        <taxon>Magnoliopsida</taxon>
        <taxon>Liliopsida</taxon>
        <taxon>Poales</taxon>
        <taxon>Poaceae</taxon>
        <taxon>PACMAD clade</taxon>
        <taxon>Arundinoideae</taxon>
        <taxon>Arundineae</taxon>
        <taxon>Arundo</taxon>
    </lineage>
</organism>
<dbReference type="AlphaFoldDB" id="A0A0A9C1Q5"/>